<dbReference type="OrthoDB" id="921445at2"/>
<evidence type="ECO:0000313" key="3">
    <source>
        <dbReference type="Proteomes" id="UP000319848"/>
    </source>
</evidence>
<dbReference type="AlphaFoldDB" id="A0A562M5E6"/>
<dbReference type="STRING" id="1341154.FCR2A7T_26750"/>
<evidence type="ECO:0000259" key="1">
    <source>
        <dbReference type="Pfam" id="PF13568"/>
    </source>
</evidence>
<accession>A0A562M5E6</accession>
<dbReference type="InterPro" id="IPR025665">
    <property type="entry name" value="Beta-barrel_OMP_2"/>
</dbReference>
<feature type="domain" description="Outer membrane protein beta-barrel" evidence="1">
    <location>
        <begin position="233"/>
        <end position="383"/>
    </location>
</feature>
<evidence type="ECO:0000313" key="2">
    <source>
        <dbReference type="EMBL" id="TWI15080.1"/>
    </source>
</evidence>
<dbReference type="RefSeq" id="WP_131473119.1">
    <property type="nucleotide sequence ID" value="NZ_AVBI01000019.1"/>
</dbReference>
<protein>
    <submittedName>
        <fullName evidence="2">Outer membrane protein with beta-barrel domain</fullName>
    </submittedName>
</protein>
<dbReference type="SUPFAM" id="SSF56925">
    <property type="entry name" value="OMPA-like"/>
    <property type="match status" value="1"/>
</dbReference>
<dbReference type="EMBL" id="VLKQ01000001">
    <property type="protein sequence ID" value="TWI15080.1"/>
    <property type="molecule type" value="Genomic_DNA"/>
</dbReference>
<dbReference type="InterPro" id="IPR011250">
    <property type="entry name" value="OMP/PagP_B-barrel"/>
</dbReference>
<organism evidence="2 3">
    <name type="scientific">Flavobacterium cauense R2A-7</name>
    <dbReference type="NCBI Taxonomy" id="1341154"/>
    <lineage>
        <taxon>Bacteria</taxon>
        <taxon>Pseudomonadati</taxon>
        <taxon>Bacteroidota</taxon>
        <taxon>Flavobacteriia</taxon>
        <taxon>Flavobacteriales</taxon>
        <taxon>Flavobacteriaceae</taxon>
        <taxon>Flavobacterium</taxon>
    </lineage>
</organism>
<dbReference type="Pfam" id="PF13568">
    <property type="entry name" value="OMP_b-brl_2"/>
    <property type="match status" value="1"/>
</dbReference>
<proteinExistence type="predicted"/>
<name>A0A562M5E6_9FLAO</name>
<reference evidence="2 3" key="1">
    <citation type="journal article" date="2015" name="Stand. Genomic Sci.">
        <title>Genomic Encyclopedia of Bacterial and Archaeal Type Strains, Phase III: the genomes of soil and plant-associated and newly described type strains.</title>
        <authorList>
            <person name="Whitman W.B."/>
            <person name="Woyke T."/>
            <person name="Klenk H.P."/>
            <person name="Zhou Y."/>
            <person name="Lilburn T.G."/>
            <person name="Beck B.J."/>
            <person name="De Vos P."/>
            <person name="Vandamme P."/>
            <person name="Eisen J.A."/>
            <person name="Garrity G."/>
            <person name="Hugenholtz P."/>
            <person name="Kyrpides N.C."/>
        </authorList>
    </citation>
    <scope>NUCLEOTIDE SEQUENCE [LARGE SCALE GENOMIC DNA]</scope>
    <source>
        <strain evidence="2 3">CGMCC 1.7270</strain>
    </source>
</reference>
<gene>
    <name evidence="2" type="ORF">IP98_00065</name>
</gene>
<keyword evidence="3" id="KW-1185">Reference proteome</keyword>
<sequence length="412" mass="47745">MKNNFYITIFLLIYNFVSAQTNFEKGFYLDNNNNKIEGFIKNTDWKNNPNSFEFKESENSETKIISIDYAKEFEISEICRYVRADIDIEKSSNKLQHIGFDKDPQFTNERVFLKQLVYGSSNLYKFEENGLEKFFYSVNNSPIKQLIFIKYKATSENNQGKYSSGDVLINDLFKRQLWTDVKCETTTQQNIKSTNYTETDLTKYFTKYNACKGDPVVTKIKAKKISHNLKAAVMYNNSSLSVDSYSPSYSPDFKNSGFGFGLEYELILPFNNNKWGITFEPSYNNFKDEQTTPPSSLSGSSIIAKTTINYFQLPLGIRHYFFLNKNSKIFLNAVANVRVIPRKKYTVEFSNKNHYDYAPTTFSPAFGIGYAYRKISGEVRYYLTSDITAASNINMDFTNTSFILRYELFGKK</sequence>
<comment type="caution">
    <text evidence="2">The sequence shown here is derived from an EMBL/GenBank/DDBJ whole genome shotgun (WGS) entry which is preliminary data.</text>
</comment>
<dbReference type="Proteomes" id="UP000319848">
    <property type="component" value="Unassembled WGS sequence"/>
</dbReference>